<sequence length="420" mass="45513">MALNISKVCSADSFLLTFRPLEGNVRDPFYILLDPVLEEPAANNDLRLHSHTPHHSQRIPSLLHIPTPDLVVVSQGRISPPLEKALRHIALTATKTIILADPATAKTIHTWKNFDNSIVRTLSPWQDPRQAGQDRVTRVPVPPCYVGGEHGEVTVSLIPQKGAAKSARAAVGITYRPSPASPSPFRRSLASAVATHVSIISSTPPQPLPPLAAPPTGALTARLVPPTPPLTPKPLQPQKSKDAALPPPPRVQGQTLSVVFSPRGTSYSSIKPYATSHLVSEAALPLTALIHSFDTEPRPRWALGRNKSLLPIGQETALALGARVWVATHGWDDRAAVKNKRPRTKTFLGHEVQEMLDRAEARERRASSSGYAPRITQTLDLDQGEEVTLTSDGVREFGHPSQHRSLGPDALGLFNNVSVF</sequence>
<feature type="region of interest" description="Disordered" evidence="1">
    <location>
        <begin position="216"/>
        <end position="253"/>
    </location>
</feature>
<dbReference type="OrthoDB" id="332863at2759"/>
<keyword evidence="3" id="KW-1185">Reference proteome</keyword>
<evidence type="ECO:0000313" key="3">
    <source>
        <dbReference type="Proteomes" id="UP000007115"/>
    </source>
</evidence>
<dbReference type="HOGENOM" id="CLU_047435_2_0_1"/>
<accession>G9NA27</accession>
<name>G9NA27_HYPVG</name>
<dbReference type="RefSeq" id="XP_013950990.1">
    <property type="nucleotide sequence ID" value="XM_014095515.1"/>
</dbReference>
<dbReference type="eggNOG" id="ENOG502S7AM">
    <property type="taxonomic scope" value="Eukaryota"/>
</dbReference>
<dbReference type="Proteomes" id="UP000007115">
    <property type="component" value="Unassembled WGS sequence"/>
</dbReference>
<dbReference type="EMBL" id="ABDF02000090">
    <property type="protein sequence ID" value="EHK16794.1"/>
    <property type="molecule type" value="Genomic_DNA"/>
</dbReference>
<proteinExistence type="predicted"/>
<reference evidence="2 3" key="1">
    <citation type="journal article" date="2011" name="Genome Biol.">
        <title>Comparative genome sequence analysis underscores mycoparasitism as the ancestral life style of Trichoderma.</title>
        <authorList>
            <person name="Kubicek C.P."/>
            <person name="Herrera-Estrella A."/>
            <person name="Seidl-Seiboth V."/>
            <person name="Martinez D.A."/>
            <person name="Druzhinina I.S."/>
            <person name="Thon M."/>
            <person name="Zeilinger S."/>
            <person name="Casas-Flores S."/>
            <person name="Horwitz B.A."/>
            <person name="Mukherjee P.K."/>
            <person name="Mukherjee M."/>
            <person name="Kredics L."/>
            <person name="Alcaraz L.D."/>
            <person name="Aerts A."/>
            <person name="Antal Z."/>
            <person name="Atanasova L."/>
            <person name="Cervantes-Badillo M.G."/>
            <person name="Challacombe J."/>
            <person name="Chertkov O."/>
            <person name="McCluskey K."/>
            <person name="Coulpier F."/>
            <person name="Deshpande N."/>
            <person name="von Doehren H."/>
            <person name="Ebbole D.J."/>
            <person name="Esquivel-Naranjo E.U."/>
            <person name="Fekete E."/>
            <person name="Flipphi M."/>
            <person name="Glaser F."/>
            <person name="Gomez-Rodriguez E.Y."/>
            <person name="Gruber S."/>
            <person name="Han C."/>
            <person name="Henrissat B."/>
            <person name="Hermosa R."/>
            <person name="Hernandez-Onate M."/>
            <person name="Karaffa L."/>
            <person name="Kosti I."/>
            <person name="Le Crom S."/>
            <person name="Lindquist E."/>
            <person name="Lucas S."/>
            <person name="Luebeck M."/>
            <person name="Luebeck P.S."/>
            <person name="Margeot A."/>
            <person name="Metz B."/>
            <person name="Misra M."/>
            <person name="Nevalainen H."/>
            <person name="Omann M."/>
            <person name="Packer N."/>
            <person name="Perrone G."/>
            <person name="Uresti-Rivera E.E."/>
            <person name="Salamov A."/>
            <person name="Schmoll M."/>
            <person name="Seiboth B."/>
            <person name="Shapiro H."/>
            <person name="Sukno S."/>
            <person name="Tamayo-Ramos J.A."/>
            <person name="Tisch D."/>
            <person name="Wiest A."/>
            <person name="Wilkinson H.H."/>
            <person name="Zhang M."/>
            <person name="Coutinho P.M."/>
            <person name="Kenerley C.M."/>
            <person name="Monte E."/>
            <person name="Baker S.E."/>
            <person name="Grigoriev I.V."/>
        </authorList>
    </citation>
    <scope>NUCLEOTIDE SEQUENCE [LARGE SCALE GENOMIC DNA]</scope>
    <source>
        <strain evidence="3">Gv29-8 / FGSC 10586</strain>
    </source>
</reference>
<dbReference type="GeneID" id="25796719"/>
<dbReference type="AlphaFoldDB" id="G9NA27"/>
<evidence type="ECO:0000313" key="2">
    <source>
        <dbReference type="EMBL" id="EHK16794.1"/>
    </source>
</evidence>
<dbReference type="InParanoid" id="G9NA27"/>
<gene>
    <name evidence="2" type="ORF">TRIVIDRAFT_65461</name>
</gene>
<dbReference type="VEuPathDB" id="FungiDB:TRIVIDRAFT_65461"/>
<dbReference type="STRING" id="413071.G9NA27"/>
<evidence type="ECO:0000256" key="1">
    <source>
        <dbReference type="SAM" id="MobiDB-lite"/>
    </source>
</evidence>
<feature type="compositionally biased region" description="Pro residues" evidence="1">
    <location>
        <begin position="225"/>
        <end position="235"/>
    </location>
</feature>
<dbReference type="OMA" id="WIPAKRD"/>
<protein>
    <submittedName>
        <fullName evidence="2">Uncharacterized protein</fullName>
    </submittedName>
</protein>
<comment type="caution">
    <text evidence="2">The sequence shown here is derived from an EMBL/GenBank/DDBJ whole genome shotgun (WGS) entry which is preliminary data.</text>
</comment>
<organism evidence="2 3">
    <name type="scientific">Hypocrea virens (strain Gv29-8 / FGSC 10586)</name>
    <name type="common">Gliocladium virens</name>
    <name type="synonym">Trichoderma virens</name>
    <dbReference type="NCBI Taxonomy" id="413071"/>
    <lineage>
        <taxon>Eukaryota</taxon>
        <taxon>Fungi</taxon>
        <taxon>Dikarya</taxon>
        <taxon>Ascomycota</taxon>
        <taxon>Pezizomycotina</taxon>
        <taxon>Sordariomycetes</taxon>
        <taxon>Hypocreomycetidae</taxon>
        <taxon>Hypocreales</taxon>
        <taxon>Hypocreaceae</taxon>
        <taxon>Trichoderma</taxon>
    </lineage>
</organism>